<evidence type="ECO:0000313" key="2">
    <source>
        <dbReference type="Proteomes" id="UP000245699"/>
    </source>
</evidence>
<protein>
    <submittedName>
        <fullName evidence="1">Uncharacterized protein</fullName>
    </submittedName>
</protein>
<dbReference type="AlphaFoldDB" id="A0A2T9Z2V3"/>
<reference evidence="1 2" key="1">
    <citation type="journal article" date="2018" name="MBio">
        <title>Comparative Genomics Reveals the Core Gene Toolbox for the Fungus-Insect Symbiosis.</title>
        <authorList>
            <person name="Wang Y."/>
            <person name="Stata M."/>
            <person name="Wang W."/>
            <person name="Stajich J.E."/>
            <person name="White M.M."/>
            <person name="Moncalvo J.M."/>
        </authorList>
    </citation>
    <scope>NUCLEOTIDE SEQUENCE [LARGE SCALE GENOMIC DNA]</scope>
    <source>
        <strain evidence="1 2">AUS-77-4</strain>
    </source>
</reference>
<comment type="caution">
    <text evidence="1">The sequence shown here is derived from an EMBL/GenBank/DDBJ whole genome shotgun (WGS) entry which is preliminary data.</text>
</comment>
<gene>
    <name evidence="1" type="ORF">BB559_001138</name>
</gene>
<dbReference type="Proteomes" id="UP000245699">
    <property type="component" value="Unassembled WGS sequence"/>
</dbReference>
<dbReference type="PANTHER" id="PTHR47204:SF1">
    <property type="entry name" value="RIBONUCLEASE H2 SUBUNIT C"/>
    <property type="match status" value="1"/>
</dbReference>
<dbReference type="GO" id="GO:0006401">
    <property type="term" value="P:RNA catabolic process"/>
    <property type="evidence" value="ECO:0007669"/>
    <property type="project" value="InterPro"/>
</dbReference>
<sequence length="132" mass="15496">MSETNKKIEETIKSNPHHLPFQVEYEGTANSEIYFFPEIERNDEDNSYVSSFRGRELKGITVKIPEGYKGIIARENKVENEQNGNLQQPNWTIMNEFSLWTEWEHDILPTEHNTSISALEWLKISKLINQQN</sequence>
<dbReference type="Pfam" id="PF08615">
    <property type="entry name" value="RNase_H2_suC"/>
    <property type="match status" value="1"/>
</dbReference>
<proteinExistence type="predicted"/>
<name>A0A2T9Z2V3_9FUNG</name>
<dbReference type="EMBL" id="MBFT01000061">
    <property type="protein sequence ID" value="PVU98920.1"/>
    <property type="molecule type" value="Genomic_DNA"/>
</dbReference>
<keyword evidence="2" id="KW-1185">Reference proteome</keyword>
<dbReference type="CDD" id="cd09271">
    <property type="entry name" value="RNase_H2-C"/>
    <property type="match status" value="1"/>
</dbReference>
<dbReference type="OrthoDB" id="6222486at2759"/>
<accession>A0A2T9Z2V3</accession>
<dbReference type="GO" id="GO:0032299">
    <property type="term" value="C:ribonuclease H2 complex"/>
    <property type="evidence" value="ECO:0007669"/>
    <property type="project" value="InterPro"/>
</dbReference>
<dbReference type="Gene3D" id="2.40.128.680">
    <property type="match status" value="1"/>
</dbReference>
<dbReference type="PANTHER" id="PTHR47204">
    <property type="entry name" value="OS02G0168900 PROTEIN"/>
    <property type="match status" value="1"/>
</dbReference>
<dbReference type="STRING" id="61424.A0A2T9Z2V3"/>
<dbReference type="InterPro" id="IPR013924">
    <property type="entry name" value="RNase_H2_suC"/>
</dbReference>
<evidence type="ECO:0000313" key="1">
    <source>
        <dbReference type="EMBL" id="PVU98920.1"/>
    </source>
</evidence>
<organism evidence="1 2">
    <name type="scientific">Furculomyces boomerangus</name>
    <dbReference type="NCBI Taxonomy" id="61424"/>
    <lineage>
        <taxon>Eukaryota</taxon>
        <taxon>Fungi</taxon>
        <taxon>Fungi incertae sedis</taxon>
        <taxon>Zoopagomycota</taxon>
        <taxon>Kickxellomycotina</taxon>
        <taxon>Harpellomycetes</taxon>
        <taxon>Harpellales</taxon>
        <taxon>Harpellaceae</taxon>
        <taxon>Furculomyces</taxon>
    </lineage>
</organism>